<name>A5D0A3_PELTS</name>
<keyword evidence="1" id="KW-0418">Kinase</keyword>
<dbReference type="GO" id="GO:0016301">
    <property type="term" value="F:kinase activity"/>
    <property type="evidence" value="ECO:0007669"/>
    <property type="project" value="UniProtKB-KW"/>
</dbReference>
<dbReference type="STRING" id="370438.PTH_2147"/>
<dbReference type="KEGG" id="pth:PTH_2147"/>
<dbReference type="InterPro" id="IPR027417">
    <property type="entry name" value="P-loop_NTPase"/>
</dbReference>
<dbReference type="Pfam" id="PF13238">
    <property type="entry name" value="AAA_18"/>
    <property type="match status" value="1"/>
</dbReference>
<evidence type="ECO:0000313" key="1">
    <source>
        <dbReference type="EMBL" id="BAF60328.1"/>
    </source>
</evidence>
<dbReference type="AlphaFoldDB" id="A5D0A3"/>
<accession>A5D0A3</accession>
<reference evidence="2" key="1">
    <citation type="journal article" date="2008" name="Genome Res.">
        <title>The genome of Pelotomaculum thermopropionicum reveals niche-associated evolution in anaerobic microbiota.</title>
        <authorList>
            <person name="Kosaka T."/>
            <person name="Kato S."/>
            <person name="Shimoyama T."/>
            <person name="Ishii S."/>
            <person name="Abe T."/>
            <person name="Watanabe K."/>
        </authorList>
    </citation>
    <scope>NUCLEOTIDE SEQUENCE [LARGE SCALE GENOMIC DNA]</scope>
    <source>
        <strain evidence="2">DSM 13744 / JCM 10971 / SI</strain>
    </source>
</reference>
<gene>
    <name evidence="1" type="primary">Adk</name>
    <name evidence="1" type="ordered locus">PTH_2147</name>
</gene>
<dbReference type="EMBL" id="AP009389">
    <property type="protein sequence ID" value="BAF60328.1"/>
    <property type="molecule type" value="Genomic_DNA"/>
</dbReference>
<dbReference type="SUPFAM" id="SSF52540">
    <property type="entry name" value="P-loop containing nucleoside triphosphate hydrolases"/>
    <property type="match status" value="1"/>
</dbReference>
<organism evidence="1 2">
    <name type="scientific">Pelotomaculum thermopropionicum (strain DSM 13744 / JCM 10971 / SI)</name>
    <dbReference type="NCBI Taxonomy" id="370438"/>
    <lineage>
        <taxon>Bacteria</taxon>
        <taxon>Bacillati</taxon>
        <taxon>Bacillota</taxon>
        <taxon>Clostridia</taxon>
        <taxon>Eubacteriales</taxon>
        <taxon>Desulfotomaculaceae</taxon>
        <taxon>Pelotomaculum</taxon>
    </lineage>
</organism>
<evidence type="ECO:0000313" key="2">
    <source>
        <dbReference type="Proteomes" id="UP000006556"/>
    </source>
</evidence>
<keyword evidence="1" id="KW-0808">Transferase</keyword>
<dbReference type="Proteomes" id="UP000006556">
    <property type="component" value="Chromosome"/>
</dbReference>
<dbReference type="Gene3D" id="3.40.50.300">
    <property type="entry name" value="P-loop containing nucleotide triphosphate hydrolases"/>
    <property type="match status" value="1"/>
</dbReference>
<protein>
    <submittedName>
        <fullName evidence="1">Adenylate kinase and related kinases</fullName>
    </submittedName>
</protein>
<dbReference type="eggNOG" id="COG0237">
    <property type="taxonomic scope" value="Bacteria"/>
</dbReference>
<keyword evidence="2" id="KW-1185">Reference proteome</keyword>
<dbReference type="HOGENOM" id="CLU_100964_1_0_9"/>
<sequence>MNWTSSSGLITKNSRGVWNSYAAGLPRKADLGRRLAAMPKRRRIGFTMDRHTEDNIKTQGLKIALCGGMRSGKDTVAAYLCEKYGFTRFAFGDGIREVCRILYPDLVAQGKPRKLFQDIGQLLRQYDPDVWVKYVLHQMDETKPVWDNAVITDLRQPNEYTALKNKGFYIVRVNADDYVCYQRMLAAGDHFTQAEVDHVTESHHRYYRVDFDLYNNSTIGELYRQVDQMVRMLGGWTWGV</sequence>
<proteinExistence type="predicted"/>